<name>A0ABS6MPI1_9GAMM</name>
<dbReference type="Proteomes" id="UP000704611">
    <property type="component" value="Unassembled WGS sequence"/>
</dbReference>
<feature type="signal peptide" evidence="1">
    <location>
        <begin position="1"/>
        <end position="33"/>
    </location>
</feature>
<evidence type="ECO:0000259" key="2">
    <source>
        <dbReference type="Pfam" id="PF14488"/>
    </source>
</evidence>
<comment type="caution">
    <text evidence="3">The sequence shown here is derived from an EMBL/GenBank/DDBJ whole genome shotgun (WGS) entry which is preliminary data.</text>
</comment>
<protein>
    <submittedName>
        <fullName evidence="3">DUF4434 domain-containing protein</fullName>
    </submittedName>
</protein>
<sequence>MAISVSGRSKSATACFIIAVICCLVACQSPSKAVGKTIFYQPLVQDASVTLKQWQQLFELAAAQGYQSLVVQWTHYDSVDFMSQNAHLHKVLQAAVQFDFTVWLGLRTESDYFEKMQQPVADRQDYFRLQLAQNQLQLSRLKAKLPFPVEKLAGWYLPLELNDSDFSVSADQTWLAKELGLFLKSVAEPVAISAFSNGQLTNHDYIQALQRIAETGLIIWFQDDAGAGFKSQDRRQALLTQLPCEHAVIAEHFRHTTGSAISFSPRRASSAEIQVSQTAIKSCHAKMVFSLRYLPIAENILNLPTH</sequence>
<evidence type="ECO:0000256" key="1">
    <source>
        <dbReference type="SAM" id="SignalP"/>
    </source>
</evidence>
<organism evidence="3 4">
    <name type="scientific">Arsukibacterium indicum</name>
    <dbReference type="NCBI Taxonomy" id="2848612"/>
    <lineage>
        <taxon>Bacteria</taxon>
        <taxon>Pseudomonadati</taxon>
        <taxon>Pseudomonadota</taxon>
        <taxon>Gammaproteobacteria</taxon>
        <taxon>Chromatiales</taxon>
        <taxon>Chromatiaceae</taxon>
        <taxon>Arsukibacterium</taxon>
    </lineage>
</organism>
<proteinExistence type="predicted"/>
<evidence type="ECO:0000313" key="3">
    <source>
        <dbReference type="EMBL" id="MBV2130294.1"/>
    </source>
</evidence>
<dbReference type="EMBL" id="JAHRID010000007">
    <property type="protein sequence ID" value="MBV2130294.1"/>
    <property type="molecule type" value="Genomic_DNA"/>
</dbReference>
<dbReference type="Pfam" id="PF14488">
    <property type="entry name" value="DUF4434"/>
    <property type="match status" value="1"/>
</dbReference>
<feature type="chain" id="PRO_5046111485" evidence="1">
    <location>
        <begin position="34"/>
        <end position="306"/>
    </location>
</feature>
<feature type="domain" description="DUF4434" evidence="2">
    <location>
        <begin position="38"/>
        <end position="296"/>
    </location>
</feature>
<accession>A0ABS6MPI1</accession>
<keyword evidence="4" id="KW-1185">Reference proteome</keyword>
<dbReference type="InterPro" id="IPR027849">
    <property type="entry name" value="DUF4434"/>
</dbReference>
<keyword evidence="1" id="KW-0732">Signal</keyword>
<evidence type="ECO:0000313" key="4">
    <source>
        <dbReference type="Proteomes" id="UP000704611"/>
    </source>
</evidence>
<gene>
    <name evidence="3" type="ORF">KQY15_14460</name>
</gene>
<reference evidence="3 4" key="1">
    <citation type="submission" date="2021-06" db="EMBL/GenBank/DDBJ databases">
        <title>Rheinheimera indica sp. nov., isolated from deep-sea sediment.</title>
        <authorList>
            <person name="Wang Z."/>
            <person name="Zhang X.-Y."/>
        </authorList>
    </citation>
    <scope>NUCLEOTIDE SEQUENCE [LARGE SCALE GENOMIC DNA]</scope>
    <source>
        <strain evidence="3 4">SM2107</strain>
    </source>
</reference>
<dbReference type="RefSeq" id="WP_217670388.1">
    <property type="nucleotide sequence ID" value="NZ_JAHRID010000007.1"/>
</dbReference>